<dbReference type="Pfam" id="PF00628">
    <property type="entry name" value="PHD"/>
    <property type="match status" value="1"/>
</dbReference>
<keyword evidence="7" id="KW-0862">Zinc</keyword>
<dbReference type="SMART" id="SM00249">
    <property type="entry name" value="PHD"/>
    <property type="match status" value="1"/>
</dbReference>
<dbReference type="CDD" id="cd15614">
    <property type="entry name" value="PHD_HAC_like"/>
    <property type="match status" value="1"/>
</dbReference>
<feature type="domain" description="PHD-type" evidence="17">
    <location>
        <begin position="543"/>
        <end position="621"/>
    </location>
</feature>
<feature type="domain" description="TAZ-type" evidence="18">
    <location>
        <begin position="209"/>
        <end position="288"/>
    </location>
</feature>
<dbReference type="Gene3D" id="3.30.40.10">
    <property type="entry name" value="Zinc/RING finger domain, C3HC4 (zinc finger)"/>
    <property type="match status" value="1"/>
</dbReference>
<dbReference type="PROSITE" id="PS01357">
    <property type="entry name" value="ZF_ZZ_1"/>
    <property type="match status" value="1"/>
</dbReference>
<evidence type="ECO:0000256" key="6">
    <source>
        <dbReference type="ARBA" id="ARBA00022771"/>
    </source>
</evidence>
<keyword evidence="11" id="KW-0804">Transcription</keyword>
<feature type="domain" description="CBP/p300-type HAT" evidence="20">
    <location>
        <begin position="636"/>
        <end position="1072"/>
    </location>
</feature>
<keyword evidence="8" id="KW-0156">Chromatin regulator</keyword>
<dbReference type="InterPro" id="IPR019786">
    <property type="entry name" value="Zinc_finger_PHD-type_CS"/>
</dbReference>
<dbReference type="GO" id="GO:0031490">
    <property type="term" value="F:chromatin DNA binding"/>
    <property type="evidence" value="ECO:0007669"/>
    <property type="project" value="TreeGrafter"/>
</dbReference>
<keyword evidence="5" id="KW-0479">Metal-binding</keyword>
<dbReference type="SMART" id="SM00291">
    <property type="entry name" value="ZnF_ZZ"/>
    <property type="match status" value="2"/>
</dbReference>
<dbReference type="InterPro" id="IPR001965">
    <property type="entry name" value="Znf_PHD"/>
</dbReference>
<dbReference type="InterPro" id="IPR013083">
    <property type="entry name" value="Znf_RING/FYVE/PHD"/>
</dbReference>
<proteinExistence type="predicted"/>
<feature type="domain" description="TAZ-type" evidence="18">
    <location>
        <begin position="1128"/>
        <end position="1213"/>
    </location>
</feature>
<evidence type="ECO:0000256" key="12">
    <source>
        <dbReference type="ARBA" id="ARBA00023242"/>
    </source>
</evidence>
<keyword evidence="6 15" id="KW-0863">Zinc-finger</keyword>
<evidence type="ECO:0000259" key="18">
    <source>
        <dbReference type="PROSITE" id="PS50134"/>
    </source>
</evidence>
<feature type="domain" description="ZZ-type" evidence="19">
    <location>
        <begin position="954"/>
        <end position="1017"/>
    </location>
</feature>
<dbReference type="Proteomes" id="UP000636709">
    <property type="component" value="Unassembled WGS sequence"/>
</dbReference>
<evidence type="ECO:0000256" key="9">
    <source>
        <dbReference type="ARBA" id="ARBA00023015"/>
    </source>
</evidence>
<dbReference type="InterPro" id="IPR035898">
    <property type="entry name" value="TAZ_dom_sf"/>
</dbReference>
<keyword evidence="9" id="KW-0805">Transcription regulation</keyword>
<dbReference type="SUPFAM" id="SSF57850">
    <property type="entry name" value="RING/U-box"/>
    <property type="match status" value="2"/>
</dbReference>
<sequence length="1255" mass="144159">MCFCKFLWYHFFNLNIVGNQNMNADKILPTSSMESSWLTSQTTKQSFQPKPFIKAEVLDQTENKNTWKPLLPCQQVFQQQHYFEPNSPCSQFVKELQLGSYHDEHVSDQGVLPYNNELMYWEATEDTDKSEQAYRQYALHNNIQSPSDSQKLLSSHVKNTNLMNGMFQRTMSQDAAEQHISSGLLNAGCAMTPIDHKPPNLVSTGSEHATQKQLQAHRMMIMFIHARFCSGPLGSCKSQACARAQEILKHSNDCQISDCLFDHCKQSKEAVYHYSNCVNNHCHICGKANESLGRYCDKTNKRNTIERSINGEHGNRLGVNLVAAETPISKHLRLPPVPPNVSDSADSSALQACSGFWSRQAHSKHLGQGKMIFPKQEQNIEIDIWQPVEIVRFGTLDKTGETQSHVISGVNEVGCHVEKENCLSNKDTDGSVLNIMNNGKVSKDAMISKIDKTKRKGISLLESFTAEQIYEHIQSLRQWVGQSKAKAEKYQAMGHSENLNSCQLCKVEKLFFEPPPKYCSPCGVRIKRNAPYYSATITERGPYSFCSHCYNESRSDSILVDNTQLPKSKLVKKRNDDELEEGWVACDKCKRWQHQICALFNAKRNDEEKDAEYICHICYIQEVEHGLRTPLPQNTVPGAIDLPRTVLSDHIEEHLFQRLKDERQDRANKYGKTVNEVPQAEGLVVRVVSSVDKKLEVKPHFLEIFKEENYPAEFPYTSKAILLFQRIDGVEVCIFGMYVQEFGAECAFPNQRRVYLSYLDSVKYFRPEIETVSGEALRTFVYHEILISYLHYCKQRGFTSCYIWACPPFKGEDYIMYCHPEIQKTPKSDKLREWYLSMLRKATNEGIVLELTNLYEHFFNPKTDCKAKVTAARLPYFDGDYWPGAAEDIINQIFLPENGRNLQKKGKLKKTITKRDLKAARLTDLTGSSSKDAMLMQKLGEAIYPMKDDLIMVHLQYFCHHCCIPIISGRRWVCNECKSFYICDKCYNVEEQREGKERHPSNSTDFHTLHPIETDGVPKDTKDRDGILESEFFDTRQAFLSLCQGNHYQYDTLRGAKHSSMMVLYHLHNPTEPAFVTTCDVCKNDIKTGQGWRCKECDYDECDACYNYNEGHNHVHKLTKNPVGADIDAHQKKTVEMTQVMLQLMVHAVSCRYRGGCQYPNCRKLKSLFHHGKQCKTRTSGGCRLCKQMWRLIHLHARGCKESQCNIPRCRDLKEHVRKLQLMQWQSESRRRAAVNQMMMRRQSESSSQDAGNGE</sequence>
<evidence type="ECO:0000256" key="16">
    <source>
        <dbReference type="SAM" id="MobiDB-lite"/>
    </source>
</evidence>
<dbReference type="SUPFAM" id="SSF57933">
    <property type="entry name" value="TAZ domain"/>
    <property type="match status" value="2"/>
</dbReference>
<evidence type="ECO:0000256" key="7">
    <source>
        <dbReference type="ARBA" id="ARBA00022833"/>
    </source>
</evidence>
<feature type="compositionally biased region" description="Basic and acidic residues" evidence="16">
    <location>
        <begin position="1007"/>
        <end position="1020"/>
    </location>
</feature>
<reference evidence="21" key="1">
    <citation type="submission" date="2020-07" db="EMBL/GenBank/DDBJ databases">
        <title>Genome sequence and genetic diversity analysis of an under-domesticated orphan crop, white fonio (Digitaria exilis).</title>
        <authorList>
            <person name="Bennetzen J.L."/>
            <person name="Chen S."/>
            <person name="Ma X."/>
            <person name="Wang X."/>
            <person name="Yssel A.E.J."/>
            <person name="Chaluvadi S.R."/>
            <person name="Johnson M."/>
            <person name="Gangashetty P."/>
            <person name="Hamidou F."/>
            <person name="Sanogo M.D."/>
            <person name="Zwaenepoel A."/>
            <person name="Wallace J."/>
            <person name="Van De Peer Y."/>
            <person name="Van Deynze A."/>
        </authorList>
    </citation>
    <scope>NUCLEOTIDE SEQUENCE</scope>
    <source>
        <tissue evidence="21">Leaves</tissue>
    </source>
</reference>
<evidence type="ECO:0000259" key="17">
    <source>
        <dbReference type="PROSITE" id="PS50016"/>
    </source>
</evidence>
<dbReference type="InterPro" id="IPR000433">
    <property type="entry name" value="Znf_ZZ"/>
</dbReference>
<dbReference type="GO" id="GO:0004402">
    <property type="term" value="F:histone acetyltransferase activity"/>
    <property type="evidence" value="ECO:0007669"/>
    <property type="project" value="InterPro"/>
</dbReference>
<dbReference type="FunFam" id="3.30.60.90:FF:000022">
    <property type="entry name" value="Histone acetyltransferase of the CBP family 12"/>
    <property type="match status" value="1"/>
</dbReference>
<dbReference type="InterPro" id="IPR000197">
    <property type="entry name" value="Znf_TAZ"/>
</dbReference>
<evidence type="ECO:0000256" key="11">
    <source>
        <dbReference type="ARBA" id="ARBA00023163"/>
    </source>
</evidence>
<dbReference type="OrthoDB" id="899at2759"/>
<organism evidence="21 22">
    <name type="scientific">Digitaria exilis</name>
    <dbReference type="NCBI Taxonomy" id="1010633"/>
    <lineage>
        <taxon>Eukaryota</taxon>
        <taxon>Viridiplantae</taxon>
        <taxon>Streptophyta</taxon>
        <taxon>Embryophyta</taxon>
        <taxon>Tracheophyta</taxon>
        <taxon>Spermatophyta</taxon>
        <taxon>Magnoliopsida</taxon>
        <taxon>Liliopsida</taxon>
        <taxon>Poales</taxon>
        <taxon>Poaceae</taxon>
        <taxon>PACMAD clade</taxon>
        <taxon>Panicoideae</taxon>
        <taxon>Panicodae</taxon>
        <taxon>Paniceae</taxon>
        <taxon>Anthephorinae</taxon>
        <taxon>Digitaria</taxon>
    </lineage>
</organism>
<evidence type="ECO:0000256" key="14">
    <source>
        <dbReference type="ARBA" id="ARBA00048017"/>
    </source>
</evidence>
<evidence type="ECO:0000313" key="21">
    <source>
        <dbReference type="EMBL" id="KAF8655411.1"/>
    </source>
</evidence>
<dbReference type="SMART" id="SM01250">
    <property type="entry name" value="KAT11"/>
    <property type="match status" value="1"/>
</dbReference>
<dbReference type="PROSITE" id="PS50134">
    <property type="entry name" value="ZF_TAZ"/>
    <property type="match status" value="2"/>
</dbReference>
<comment type="subcellular location">
    <subcellularLocation>
        <location evidence="2">Nucleus</location>
    </subcellularLocation>
</comment>
<dbReference type="GO" id="GO:0005667">
    <property type="term" value="C:transcription regulator complex"/>
    <property type="evidence" value="ECO:0007669"/>
    <property type="project" value="TreeGrafter"/>
</dbReference>
<dbReference type="GO" id="GO:0045944">
    <property type="term" value="P:positive regulation of transcription by RNA polymerase II"/>
    <property type="evidence" value="ECO:0007669"/>
    <property type="project" value="TreeGrafter"/>
</dbReference>
<accession>A0A835AHT9</accession>
<dbReference type="InterPro" id="IPR011011">
    <property type="entry name" value="Znf_FYVE_PHD"/>
</dbReference>
<evidence type="ECO:0000256" key="15">
    <source>
        <dbReference type="PROSITE-ProRule" id="PRU00228"/>
    </source>
</evidence>
<comment type="catalytic activity">
    <reaction evidence="14">
        <text>L-lysyl-[protein] + acetyl-CoA = N(6)-acetyl-L-lysyl-[protein] + CoA + H(+)</text>
        <dbReference type="Rhea" id="RHEA:45948"/>
        <dbReference type="Rhea" id="RHEA-COMP:9752"/>
        <dbReference type="Rhea" id="RHEA-COMP:10731"/>
        <dbReference type="ChEBI" id="CHEBI:15378"/>
        <dbReference type="ChEBI" id="CHEBI:29969"/>
        <dbReference type="ChEBI" id="CHEBI:57287"/>
        <dbReference type="ChEBI" id="CHEBI:57288"/>
        <dbReference type="ChEBI" id="CHEBI:61930"/>
        <dbReference type="EC" id="2.3.1.48"/>
    </reaction>
</comment>
<evidence type="ECO:0000256" key="8">
    <source>
        <dbReference type="ARBA" id="ARBA00022853"/>
    </source>
</evidence>
<evidence type="ECO:0000259" key="20">
    <source>
        <dbReference type="PROSITE" id="PS51727"/>
    </source>
</evidence>
<dbReference type="Gene3D" id="3.30.60.90">
    <property type="match status" value="2"/>
</dbReference>
<dbReference type="SMART" id="SM00551">
    <property type="entry name" value="ZnF_TAZ"/>
    <property type="match status" value="2"/>
</dbReference>
<dbReference type="InterPro" id="IPR031162">
    <property type="entry name" value="CBP_P300_HAT"/>
</dbReference>
<protein>
    <recommendedName>
        <fullName evidence="3">histone acetyltransferase</fullName>
        <ecNumber evidence="3">2.3.1.48</ecNumber>
    </recommendedName>
</protein>
<dbReference type="GO" id="GO:0000123">
    <property type="term" value="C:histone acetyltransferase complex"/>
    <property type="evidence" value="ECO:0007669"/>
    <property type="project" value="TreeGrafter"/>
</dbReference>
<keyword evidence="4" id="KW-0808">Transferase</keyword>
<gene>
    <name evidence="21" type="ORF">HU200_061153</name>
</gene>
<dbReference type="SUPFAM" id="SSF57903">
    <property type="entry name" value="FYVE/PHD zinc finger"/>
    <property type="match status" value="1"/>
</dbReference>
<dbReference type="PANTHER" id="PTHR13808:SF33">
    <property type="entry name" value="HISTONE ACETYLTRANSFERASE"/>
    <property type="match status" value="1"/>
</dbReference>
<dbReference type="Pfam" id="PF08214">
    <property type="entry name" value="HAT_KAT11"/>
    <property type="match status" value="1"/>
</dbReference>
<dbReference type="InterPro" id="IPR019787">
    <property type="entry name" value="Znf_PHD-finger"/>
</dbReference>
<evidence type="ECO:0000256" key="4">
    <source>
        <dbReference type="ARBA" id="ARBA00022679"/>
    </source>
</evidence>
<evidence type="ECO:0000256" key="13">
    <source>
        <dbReference type="ARBA" id="ARBA00023315"/>
    </source>
</evidence>
<dbReference type="PROSITE" id="PS01359">
    <property type="entry name" value="ZF_PHD_1"/>
    <property type="match status" value="1"/>
</dbReference>
<dbReference type="GO" id="GO:0003713">
    <property type="term" value="F:transcription coactivator activity"/>
    <property type="evidence" value="ECO:0007669"/>
    <property type="project" value="TreeGrafter"/>
</dbReference>
<dbReference type="GO" id="GO:0008270">
    <property type="term" value="F:zinc ion binding"/>
    <property type="evidence" value="ECO:0007669"/>
    <property type="project" value="UniProtKB-KW"/>
</dbReference>
<name>A0A835AHT9_9POAL</name>
<feature type="region of interest" description="Disordered" evidence="16">
    <location>
        <begin position="997"/>
        <end position="1020"/>
    </location>
</feature>
<dbReference type="EC" id="2.3.1.48" evidence="3"/>
<comment type="function">
    <text evidence="1">Acetyltransferase enzyme. Acetylates histones, giving a specific tag for transcriptional activation.</text>
</comment>
<keyword evidence="22" id="KW-1185">Reference proteome</keyword>
<keyword evidence="10" id="KW-0010">Activator</keyword>
<dbReference type="InterPro" id="IPR013178">
    <property type="entry name" value="Histone_AcTrfase_Rtt109/CBP"/>
</dbReference>
<evidence type="ECO:0000256" key="3">
    <source>
        <dbReference type="ARBA" id="ARBA00013184"/>
    </source>
</evidence>
<dbReference type="PANTHER" id="PTHR13808">
    <property type="entry name" value="CBP/P300-RELATED"/>
    <property type="match status" value="1"/>
</dbReference>
<evidence type="ECO:0000259" key="19">
    <source>
        <dbReference type="PROSITE" id="PS50135"/>
    </source>
</evidence>
<keyword evidence="12" id="KW-0539">Nucleus</keyword>
<dbReference type="Gene3D" id="1.20.1020.10">
    <property type="entry name" value="TAZ domain"/>
    <property type="match status" value="2"/>
</dbReference>
<dbReference type="PROSITE" id="PS51727">
    <property type="entry name" value="CBP_P300_HAT"/>
    <property type="match status" value="1"/>
</dbReference>
<dbReference type="PROSITE" id="PS50016">
    <property type="entry name" value="ZF_PHD_2"/>
    <property type="match status" value="1"/>
</dbReference>
<evidence type="ECO:0000256" key="10">
    <source>
        <dbReference type="ARBA" id="ARBA00023159"/>
    </source>
</evidence>
<dbReference type="GO" id="GO:0005634">
    <property type="term" value="C:nucleus"/>
    <property type="evidence" value="ECO:0007669"/>
    <property type="project" value="UniProtKB-SubCell"/>
</dbReference>
<dbReference type="InterPro" id="IPR043145">
    <property type="entry name" value="Znf_ZZ_sf"/>
</dbReference>
<evidence type="ECO:0000256" key="2">
    <source>
        <dbReference type="ARBA" id="ARBA00004123"/>
    </source>
</evidence>
<dbReference type="AlphaFoldDB" id="A0A835AHT9"/>
<evidence type="ECO:0000256" key="1">
    <source>
        <dbReference type="ARBA" id="ARBA00002581"/>
    </source>
</evidence>
<dbReference type="PROSITE" id="PS50135">
    <property type="entry name" value="ZF_ZZ_2"/>
    <property type="match status" value="1"/>
</dbReference>
<dbReference type="EMBL" id="JACEFO010002588">
    <property type="protein sequence ID" value="KAF8655411.1"/>
    <property type="molecule type" value="Genomic_DNA"/>
</dbReference>
<dbReference type="Pfam" id="PF02135">
    <property type="entry name" value="zf-TAZ"/>
    <property type="match status" value="2"/>
</dbReference>
<evidence type="ECO:0000313" key="22">
    <source>
        <dbReference type="Proteomes" id="UP000636709"/>
    </source>
</evidence>
<comment type="caution">
    <text evidence="21">The sequence shown here is derived from an EMBL/GenBank/DDBJ whole genome shotgun (WGS) entry which is preliminary data.</text>
</comment>
<keyword evidence="13" id="KW-0012">Acyltransferase</keyword>
<evidence type="ECO:0000256" key="5">
    <source>
        <dbReference type="ARBA" id="ARBA00022723"/>
    </source>
</evidence>